<dbReference type="SUPFAM" id="SSF47005">
    <property type="entry name" value="Peripheral subunit-binding domain of 2-oxo acid dehydrogenase complex"/>
    <property type="match status" value="1"/>
</dbReference>
<evidence type="ECO:0000256" key="3">
    <source>
        <dbReference type="ARBA" id="ARBA00022679"/>
    </source>
</evidence>
<feature type="region of interest" description="Disordered" evidence="6">
    <location>
        <begin position="78"/>
        <end position="235"/>
    </location>
</feature>
<dbReference type="Proteomes" id="UP000011524">
    <property type="component" value="Unassembled WGS sequence"/>
</dbReference>
<comment type="caution">
    <text evidence="9">The sequence shown here is derived from an EMBL/GenBank/DDBJ whole genome shotgun (WGS) entry which is preliminary data.</text>
</comment>
<dbReference type="STRING" id="1227453.C444_17667"/>
<dbReference type="AlphaFoldDB" id="M0L7A4"/>
<dbReference type="eggNOG" id="arCOG01706">
    <property type="taxonomic scope" value="Archaea"/>
</dbReference>
<dbReference type="SUPFAM" id="SSF51230">
    <property type="entry name" value="Single hybrid motif"/>
    <property type="match status" value="1"/>
</dbReference>
<evidence type="ECO:0000313" key="9">
    <source>
        <dbReference type="EMBL" id="EMA28344.1"/>
    </source>
</evidence>
<proteinExistence type="inferred from homology"/>
<dbReference type="PROSITE" id="PS00189">
    <property type="entry name" value="LIPOYL"/>
    <property type="match status" value="1"/>
</dbReference>
<feature type="compositionally biased region" description="Basic and acidic residues" evidence="6">
    <location>
        <begin position="256"/>
        <end position="277"/>
    </location>
</feature>
<feature type="domain" description="Peripheral subunit-binding (PSBD)" evidence="8">
    <location>
        <begin position="128"/>
        <end position="164"/>
    </location>
</feature>
<protein>
    <submittedName>
        <fullName evidence="9">Branched-chain alpha-keto acid dehydrogenase subunit E2</fullName>
    </submittedName>
</protein>
<dbReference type="PROSITE" id="PS51826">
    <property type="entry name" value="PSBD"/>
    <property type="match status" value="1"/>
</dbReference>
<evidence type="ECO:0000259" key="8">
    <source>
        <dbReference type="PROSITE" id="PS51826"/>
    </source>
</evidence>
<name>M0L7A4_HALJT</name>
<dbReference type="Gene3D" id="2.40.50.100">
    <property type="match status" value="1"/>
</dbReference>
<dbReference type="PANTHER" id="PTHR43178:SF5">
    <property type="entry name" value="LIPOAMIDE ACYLTRANSFERASE COMPONENT OF BRANCHED-CHAIN ALPHA-KETO ACID DEHYDROGENASE COMPLEX, MITOCHONDRIAL"/>
    <property type="match status" value="1"/>
</dbReference>
<evidence type="ECO:0000256" key="2">
    <source>
        <dbReference type="ARBA" id="ARBA00007317"/>
    </source>
</evidence>
<dbReference type="GO" id="GO:0005737">
    <property type="term" value="C:cytoplasm"/>
    <property type="evidence" value="ECO:0007669"/>
    <property type="project" value="TreeGrafter"/>
</dbReference>
<dbReference type="Pfam" id="PF02817">
    <property type="entry name" value="E3_binding"/>
    <property type="match status" value="1"/>
</dbReference>
<dbReference type="InterPro" id="IPR023213">
    <property type="entry name" value="CAT-like_dom_sf"/>
</dbReference>
<dbReference type="Gene3D" id="3.30.559.10">
    <property type="entry name" value="Chloramphenicol acetyltransferase-like domain"/>
    <property type="match status" value="1"/>
</dbReference>
<dbReference type="GO" id="GO:0031405">
    <property type="term" value="F:lipoic acid binding"/>
    <property type="evidence" value="ECO:0007669"/>
    <property type="project" value="TreeGrafter"/>
</dbReference>
<organism evidence="9 10">
    <name type="scientific">Haloarcula japonica (strain ATCC 49778 / DSM 6131 / JCM 7785 / NBRC 101032 / NCIMB 13157 / TR-1)</name>
    <dbReference type="NCBI Taxonomy" id="1227453"/>
    <lineage>
        <taxon>Archaea</taxon>
        <taxon>Methanobacteriati</taxon>
        <taxon>Methanobacteriota</taxon>
        <taxon>Stenosarchaea group</taxon>
        <taxon>Halobacteria</taxon>
        <taxon>Halobacteriales</taxon>
        <taxon>Haloarculaceae</taxon>
        <taxon>Haloarcula</taxon>
    </lineage>
</organism>
<dbReference type="Pfam" id="PF00198">
    <property type="entry name" value="2-oxoacid_dh"/>
    <property type="match status" value="1"/>
</dbReference>
<dbReference type="InterPro" id="IPR011053">
    <property type="entry name" value="Single_hybrid_motif"/>
</dbReference>
<dbReference type="FunFam" id="3.30.559.10:FF:000007">
    <property type="entry name" value="Dihydrolipoamide acetyltransferase component of pyruvate dehydrogenase complex"/>
    <property type="match status" value="1"/>
</dbReference>
<dbReference type="Pfam" id="PF00364">
    <property type="entry name" value="Biotin_lipoyl"/>
    <property type="match status" value="1"/>
</dbReference>
<dbReference type="RefSeq" id="WP_004594330.1">
    <property type="nucleotide sequence ID" value="NZ_AOLY01000040.1"/>
</dbReference>
<reference evidence="9 10" key="1">
    <citation type="journal article" date="2014" name="PLoS Genet.">
        <title>Phylogenetically driven sequencing of extremely halophilic archaea reveals strategies for static and dynamic osmo-response.</title>
        <authorList>
            <person name="Becker E.A."/>
            <person name="Seitzer P.M."/>
            <person name="Tritt A."/>
            <person name="Larsen D."/>
            <person name="Krusor M."/>
            <person name="Yao A.I."/>
            <person name="Wu D."/>
            <person name="Madern D."/>
            <person name="Eisen J.A."/>
            <person name="Darling A.E."/>
            <person name="Facciotti M.T."/>
        </authorList>
    </citation>
    <scope>NUCLEOTIDE SEQUENCE [LARGE SCALE GENOMIC DNA]</scope>
    <source>
        <strain evidence="10">ATCC 49778 / DSM 6131 / JCM 7785 / NBRC 101032 / NCIMB 13157 / TR-1</strain>
    </source>
</reference>
<dbReference type="InterPro" id="IPR003016">
    <property type="entry name" value="2-oxoA_DH_lipoyl-BS"/>
</dbReference>
<dbReference type="InterPro" id="IPR036625">
    <property type="entry name" value="E3-bd_dom_sf"/>
</dbReference>
<dbReference type="EMBL" id="AOLY01000040">
    <property type="protein sequence ID" value="EMA28344.1"/>
    <property type="molecule type" value="Genomic_DNA"/>
</dbReference>
<evidence type="ECO:0000313" key="10">
    <source>
        <dbReference type="Proteomes" id="UP000011524"/>
    </source>
</evidence>
<keyword evidence="4" id="KW-0450">Lipoyl</keyword>
<feature type="domain" description="Lipoyl-binding" evidence="7">
    <location>
        <begin position="2"/>
        <end position="77"/>
    </location>
</feature>
<evidence type="ECO:0000256" key="5">
    <source>
        <dbReference type="ARBA" id="ARBA00023315"/>
    </source>
</evidence>
<feature type="region of interest" description="Disordered" evidence="6">
    <location>
        <begin position="250"/>
        <end position="282"/>
    </location>
</feature>
<dbReference type="SUPFAM" id="SSF52777">
    <property type="entry name" value="CoA-dependent acyltransferases"/>
    <property type="match status" value="1"/>
</dbReference>
<evidence type="ECO:0000256" key="1">
    <source>
        <dbReference type="ARBA" id="ARBA00001938"/>
    </source>
</evidence>
<dbReference type="PATRIC" id="fig|1227453.3.peg.3480"/>
<dbReference type="CDD" id="cd06849">
    <property type="entry name" value="lipoyl_domain"/>
    <property type="match status" value="1"/>
</dbReference>
<dbReference type="InterPro" id="IPR000089">
    <property type="entry name" value="Biotin_lipoyl"/>
</dbReference>
<dbReference type="PROSITE" id="PS50968">
    <property type="entry name" value="BIOTINYL_LIPOYL"/>
    <property type="match status" value="1"/>
</dbReference>
<keyword evidence="3" id="KW-0808">Transferase</keyword>
<comment type="cofactor">
    <cofactor evidence="1">
        <name>(R)-lipoate</name>
        <dbReference type="ChEBI" id="CHEBI:83088"/>
    </cofactor>
</comment>
<comment type="similarity">
    <text evidence="2">Belongs to the 2-oxoacid dehydrogenase family.</text>
</comment>
<dbReference type="Gene3D" id="4.10.320.10">
    <property type="entry name" value="E3-binding domain"/>
    <property type="match status" value="1"/>
</dbReference>
<keyword evidence="10" id="KW-1185">Reference proteome</keyword>
<accession>M0L7A4</accession>
<feature type="compositionally biased region" description="Polar residues" evidence="6">
    <location>
        <begin position="168"/>
        <end position="199"/>
    </location>
</feature>
<dbReference type="PANTHER" id="PTHR43178">
    <property type="entry name" value="DIHYDROLIPOAMIDE ACETYLTRANSFERASE COMPONENT OF PYRUVATE DEHYDROGENASE COMPLEX"/>
    <property type="match status" value="1"/>
</dbReference>
<evidence type="ECO:0000256" key="6">
    <source>
        <dbReference type="SAM" id="MobiDB-lite"/>
    </source>
</evidence>
<sequence length="509" mass="55279">MVREFELPDVGEGVAEGELLRWRVAPGDSVSEDQPVAEVETDKAVVDVPSPVDGVVEELRAAEGEIVPVGDVIIVFRIDGEDEPDGTETPPADDATADSGQQTDDEATTQQAEDTQSEPAVTQRVQVAAPPSVRRLARELGVDISSIADSSLGRITESDVRAHADANPPTQDHSNQQTTAAERQKQQATSMQSVSSVQARETADRETTVAVPKTRHVAAEEGIDLDTVPTDERKDGEPFVTLETVQEYAQAQQQAQKKDQEAVAERAAADEPARPESRTPYNGIRQTIGSAMTASKYTAPHVTHQDEVDVTALVDARSTLRQEAEEHDIRLTYMPFVMKACAAALQENPHVNVSLDEANEEIVEKQYYNIGVATATDAGLLVPVVEDVDTKGLLEVASETNEKTQRARERRLSPEEMRGGTFTISNIGGIGGEYGTPIINQPESAILALGEIKKKPRVVEADGEETIEPRHVMTLSLSFDHRVLDGADAARFTNSVQKYLRNPNLLLLE</sequence>
<dbReference type="InterPro" id="IPR001078">
    <property type="entry name" value="2-oxoacid_DH_actylTfrase"/>
</dbReference>
<evidence type="ECO:0000259" key="7">
    <source>
        <dbReference type="PROSITE" id="PS50968"/>
    </source>
</evidence>
<dbReference type="GO" id="GO:0016407">
    <property type="term" value="F:acetyltransferase activity"/>
    <property type="evidence" value="ECO:0007669"/>
    <property type="project" value="TreeGrafter"/>
</dbReference>
<dbReference type="InterPro" id="IPR004167">
    <property type="entry name" value="PSBD"/>
</dbReference>
<gene>
    <name evidence="9" type="ORF">C444_17667</name>
</gene>
<dbReference type="InterPro" id="IPR050743">
    <property type="entry name" value="2-oxoacid_DH_E2_comp"/>
</dbReference>
<keyword evidence="5" id="KW-0012">Acyltransferase</keyword>
<evidence type="ECO:0000256" key="4">
    <source>
        <dbReference type="ARBA" id="ARBA00022823"/>
    </source>
</evidence>
<dbReference type="OrthoDB" id="56234at2157"/>